<dbReference type="GO" id="GO:0031146">
    <property type="term" value="P:SCF-dependent proteasomal ubiquitin-dependent protein catabolic process"/>
    <property type="evidence" value="ECO:0007669"/>
    <property type="project" value="TreeGrafter"/>
</dbReference>
<protein>
    <recommendedName>
        <fullName evidence="1">F-box domain-containing protein</fullName>
    </recommendedName>
</protein>
<comment type="caution">
    <text evidence="2">The sequence shown here is derived from an EMBL/GenBank/DDBJ whole genome shotgun (WGS) entry which is preliminary data.</text>
</comment>
<dbReference type="Gene3D" id="1.20.1280.50">
    <property type="match status" value="1"/>
</dbReference>
<reference evidence="2 3" key="1">
    <citation type="journal article" date="2020" name="J. Phycol.">
        <title>Comparative genome analysis reveals Cyanidiococcus gen. nov., a new extremophilic red algal genus sister to Cyanidioschyzon (Cyanidioschyzonaceae, Rhodophyta).</title>
        <authorList>
            <person name="Liu S.-L."/>
            <person name="Chiang Y.-R."/>
            <person name="Yoon H.S."/>
            <person name="Fu H.-Y."/>
        </authorList>
    </citation>
    <scope>NUCLEOTIDE SEQUENCE [LARGE SCALE GENOMIC DNA]</scope>
    <source>
        <strain evidence="2 3">THAL066</strain>
    </source>
</reference>
<name>A0A7J7IIN0_9RHOD</name>
<dbReference type="Proteomes" id="UP000530660">
    <property type="component" value="Unassembled WGS sequence"/>
</dbReference>
<sequence>MFRHVTLDRSAEAARVPQRCCAERSWRGELSYSMRLQHQAAEGNSNGVSSDTPADLCAEDEVVELSVGPAGAVATTSGTLPRSLRQVPETRLMLELGTSSNLLGVIGESDIVLPVLTVGPEGSSVLRSVGNVTRRRFSTDAAARPPDCAEPVTSGIDYTDAIELSSSCRSSFDRDPSLYSSDGVSAVVEDEEFAQVKVIDTDDEREIARKRLQVKELQRPGKRSWSTTADEASIERCDESVVVTPPRAESNTVLDAHVEGPALKTPHKRRSFGADDDIASDNLRTINRKQLRPRGTGQAARRLTIEVLSADIMQQVFRHLSLLPDLSLRAANVCRAWRNVALDPRLWQELDFEHFERVNNSIVLTYTQRAQGQLRLLDLSKCHQVSNTAIVRIARENPQLRTIRLAWCTSVTDFVVTEIARSCRDLQEIVLACCVNVTSIAVDALAEHCPSLTILNLACIGKIEPQSLTRLFRRCPNLEQLHIVNSSMVDDRVIAQMARRLPRLKYLDISWCSHVTDDSLCRLARYCRELEHLELGDTKVSSHGVRTLLRCCKRLTGIGLPRCIFVDDELIHAILAFAGDRLESLNIASCNRITDEAVRVLLEQSTALRKLDVSKLPCRQLGNLLRKTNPHLEIFY</sequence>
<dbReference type="InterPro" id="IPR032675">
    <property type="entry name" value="LRR_dom_sf"/>
</dbReference>
<evidence type="ECO:0000313" key="3">
    <source>
        <dbReference type="Proteomes" id="UP000530660"/>
    </source>
</evidence>
<dbReference type="SMART" id="SM00367">
    <property type="entry name" value="LRR_CC"/>
    <property type="match status" value="9"/>
</dbReference>
<dbReference type="PANTHER" id="PTHR13318:SF247">
    <property type="entry name" value="GH16156P"/>
    <property type="match status" value="1"/>
</dbReference>
<dbReference type="Pfam" id="PF25372">
    <property type="entry name" value="DUF7885"/>
    <property type="match status" value="1"/>
</dbReference>
<dbReference type="PROSITE" id="PS50181">
    <property type="entry name" value="FBOX"/>
    <property type="match status" value="1"/>
</dbReference>
<dbReference type="AlphaFoldDB" id="A0A7J7IIN0"/>
<gene>
    <name evidence="2" type="ORF">F1559_001781</name>
</gene>
<dbReference type="SUPFAM" id="SSF52047">
    <property type="entry name" value="RNI-like"/>
    <property type="match status" value="1"/>
</dbReference>
<dbReference type="OrthoDB" id="4193at2759"/>
<evidence type="ECO:0000313" key="2">
    <source>
        <dbReference type="EMBL" id="KAF6002171.1"/>
    </source>
</evidence>
<feature type="domain" description="F-box" evidence="1">
    <location>
        <begin position="302"/>
        <end position="350"/>
    </location>
</feature>
<organism evidence="2 3">
    <name type="scientific">Cyanidiococcus yangmingshanensis</name>
    <dbReference type="NCBI Taxonomy" id="2690220"/>
    <lineage>
        <taxon>Eukaryota</taxon>
        <taxon>Rhodophyta</taxon>
        <taxon>Bangiophyceae</taxon>
        <taxon>Cyanidiales</taxon>
        <taxon>Cyanidiaceae</taxon>
        <taxon>Cyanidiococcus</taxon>
    </lineage>
</organism>
<dbReference type="EMBL" id="VWRR01000011">
    <property type="protein sequence ID" value="KAF6002171.1"/>
    <property type="molecule type" value="Genomic_DNA"/>
</dbReference>
<dbReference type="InterPro" id="IPR057207">
    <property type="entry name" value="FBXL15_LRR"/>
</dbReference>
<dbReference type="Gene3D" id="3.80.10.10">
    <property type="entry name" value="Ribonuclease Inhibitor"/>
    <property type="match status" value="2"/>
</dbReference>
<accession>A0A7J7IIN0</accession>
<dbReference type="InterPro" id="IPR006553">
    <property type="entry name" value="Leu-rich_rpt_Cys-con_subtyp"/>
</dbReference>
<dbReference type="GO" id="GO:0019005">
    <property type="term" value="C:SCF ubiquitin ligase complex"/>
    <property type="evidence" value="ECO:0007669"/>
    <property type="project" value="TreeGrafter"/>
</dbReference>
<proteinExistence type="predicted"/>
<keyword evidence="3" id="KW-1185">Reference proteome</keyword>
<dbReference type="InterPro" id="IPR036047">
    <property type="entry name" value="F-box-like_dom_sf"/>
</dbReference>
<evidence type="ECO:0000259" key="1">
    <source>
        <dbReference type="PROSITE" id="PS50181"/>
    </source>
</evidence>
<dbReference type="SUPFAM" id="SSF81383">
    <property type="entry name" value="F-box domain"/>
    <property type="match status" value="1"/>
</dbReference>
<dbReference type="InterPro" id="IPR001810">
    <property type="entry name" value="F-box_dom"/>
</dbReference>
<dbReference type="Pfam" id="PF12937">
    <property type="entry name" value="F-box-like"/>
    <property type="match status" value="1"/>
</dbReference>
<dbReference type="PANTHER" id="PTHR13318">
    <property type="entry name" value="PARTNER OF PAIRED, ISOFORM B-RELATED"/>
    <property type="match status" value="1"/>
</dbReference>